<name>A0A6C0GIX3_9BACT</name>
<evidence type="ECO:0000313" key="2">
    <source>
        <dbReference type="EMBL" id="QHT67986.1"/>
    </source>
</evidence>
<dbReference type="Gene3D" id="2.60.40.740">
    <property type="match status" value="15"/>
</dbReference>
<keyword evidence="3" id="KW-1185">Reference proteome</keyword>
<dbReference type="EMBL" id="CP048222">
    <property type="protein sequence ID" value="QHT67986.1"/>
    <property type="molecule type" value="Genomic_DNA"/>
</dbReference>
<dbReference type="KEGG" id="rhoz:GXP67_15715"/>
<gene>
    <name evidence="2" type="ORF">GXP67_15715</name>
</gene>
<feature type="chain" id="PRO_5025570751" evidence="1">
    <location>
        <begin position="25"/>
        <end position="5178"/>
    </location>
</feature>
<keyword evidence="1" id="KW-0732">Signal</keyword>
<dbReference type="RefSeq" id="WP_162444007.1">
    <property type="nucleotide sequence ID" value="NZ_CP048222.1"/>
</dbReference>
<protein>
    <submittedName>
        <fullName evidence="2">T9SS type B sorting domain-containing protein</fullName>
    </submittedName>
</protein>
<feature type="signal peptide" evidence="1">
    <location>
        <begin position="1"/>
        <end position="24"/>
    </location>
</feature>
<sequence length="5178" mass="524056">MKNFTIYKSLFLLPLFIAILGFNAQGQCPTIPNATYSSTDVTCFGANDGTVTVELGDGTGTFNYFLFDLNQGQFLLTATKTVGPANKVVFSNLPASDYIVQVRKTGCANINIGGLGITVNEPAALVLDVTSQINITGCFGEATGSFKVAASGGNGGYTYSFNGGAFGNTTSFTNLTAGTYTVEVKDSKNCTETVSVTITQPAQLAISLTSQADPDCNGNTTGNIVVAATGGTPTYEFSVNGGAFTPGSGTFSNLAPGSYSIQVRDSKGCTASLPTVTLTNPPVLAISLTSKTDITTCFGDATGEIVVAATGGTPAYEFSINGGAFAAASTFSNLIAGNYTVQVRDSRGCITTLPAVTISQPTALAISLTSKTDISGCFGDATGNINVSASGGTPAYEFSLNGGAFASASSFTNLTAGNYTIQVRDSKGCISSLPAVTISQPTALQVTVSSQTNPSCFAATDAEISLSVNGGTSPYTYSVNGSTFASGTGTFNNLAAGSYNIQVKDAKGCTVTLPAVTLTQPDLLAVSLTSKTDITTCFGDATGEIVTSVSGGTSPYTYSVNGGTFILGTGTFSNLSAGAYTIQIKDANGCTTSLTAVTITQPTALAISLTSKTDISGCFGDATGNINVSASGGTPAYEFSLNGGAFASASSFTNLTAGNYTIQVRDSKGCISSLPAVTISQPAVLSISLTAKQEVSCNGGTTGSISVNATGGSPTYQYSLNGGAFAAANVFANLTAGSYTIQVRDNKGCIATLPGTTISEPAILTATLVSKTDVAGCFGDATGSITVSASGGTLAYEFSLNGGAFASASSFTNLTAGNYTIQVRDSKGCTASLPTVSISQPAVLAVSLTSKTDITGCFGDATGSIVTSVSGGTSPYMYSVNGGAFASGIGTFGNLTAGIYTIQVRDANNCTTALVPVTISQPAVLAISLTSKTDITGCNGDATGSINISATGGTPTYQYSLNGGVFTATNVFNNLSAGTYTIQVKDSKNCIASLAPITITQPVAITASLVSKTDVSCNSGNDGSINISVSGGTSPYAYSVNGAAFVSGTGTFSNLSAGAYTIQIKDANGCTTSLTAVTITQPTALAISLTSKTDISGCFGDATGSITVSASGGTPAYEFSLNGGSFSPASTFTNLSAGTYNIQMKDSKGCIATLAPVTINQPATLSANVVSKTDVTGCFGDATGNINVSASGGTSPYTYSVNGSAFTTSSTFSNLIAGNYTIQVKDASGCTATVPVVTITQPTAVAISLTSKTDINGCFGDTTGSIAVSASGGTPAYEFSLNGGAFSSASTFSNLVAGDYSVQVRDSKGCVATLPTVTITQPTALLANISSQTNASCFGATDGNISLAVSGGTSPYLYSVNGGAFATGTGTFNTLSAGTYNIQVKDAKGCTTTLPTVTISQPAVLAISLTSKTDVTTCSSDATGEIITSSTGGTAPYMYSINGGTFASGTGIFSNLVAGIYNIQIKDANGCTTALPTVTISQPIILAISLTSKTDVTTCFGDATGSIITSISGGTGTYTYSVNGGTFVAGTGTFNNLTAGTYAIQVKDNKGCTASLPVVTINQPTAVSISLISKTDPACEGNTSGSILVAAAGGTSPYTFAINGGAFASSSAFTNLAAGSYTIQVKDAKGCIANLPAVTLTAPTALALSISSQTNPACSGDNNGSIAVTSLGGTPAYTYSINGGSFISGNSFTNLSAGTYTVTVKDANNCTTTLSNITLTAPAGLTASISSKTDIICNGANTGNIVTSVNGGSAPYTYSINGAAFASGTGTFNNLTAGTYTITVKDVNGCTTSLPATTIAEPAVLNLSITSQTNIDACSGINSGSITVAASGGTSAYTYSIDGTTFAATNTFTNLTAGAYTITVKDANNCTSQLTATISASSATLTASQIHIDPTCNGATDGSITVNNVSGGSGSYEYSKDGITFQNGNAFSGLSSGSYTVTVKDKNAACSTTLSVTLSNPVAVNATVVTVNPNACASANGSITVTASGGTSPYTYAINGVTFVSGNAFTNLAAGTYSIIVKDANGCTFTVPTATLTAPSSVAISLVSKTDILCAGSTAGTITVSASGGTAPYQYSIDGTTFVSSATFNNLTAGIYSTITLKDANGCTAVLPSVTITEPTVLAINLSTSTNPSCGNVSGGSIIVSVSGGASPYTYSINGGIFTAGSGTFNNLTAGSYTITTKDVNGCTVNLAPVILTSSSTISATVSKTEPSACTATDGTIMISGVSGGNAPYTYSIDGTNFVASSSFTGLGSGSYTITVKDASGCIFTSSQTLTAPSSLTADFLPIGESGCKVNDGLIIVSGVSGATGPYKYYINNVANPAGINNNVYVNLAGGDYLLTVEAANGCTYSQTVTIDSPCPPPACNITASVIVTPVNCNGDNTGILTVTASGGSGSLEYSLDGTTFQDSNIFTNQVAGAYTITVRDKSDITCTTTTNTTITQPAALTATINGINPIGCNTTDGSISISGVSGGTAPYTYSIDGTTFQSGTSFTGLGSGNYTITIKDNEGCIITRSQSITSPGGITASVSLQQNVSCQAGNDGSISLTVTGGSGNYEYKLNSGAFQNGNSFTGLTAGNYTITVRDKSTSCTTTVMATVTEPALLAISLGAKTDVTTCFGDATGSITVSANGGTASYQYSIDGITFVSGATFNSLAAGTYNNITVKDAKGCTAVLPAFTISQPAAMSVSLTSSTNITCNGASDGQIVVSVSGGASPYSYSVNGGAFAIGTGTFNNLNAGSYTIQVKDANGCTTSLPSVTLTQPASFTATISATTQPTCNGSDGSFTVAVTGGNAPYTYALNGGSFGNNNVFSSLPAGSYSIQVKDANGCIATQTVTLTAVGGIASLNINTSAETSCGANDGNIVVSTVQGGTAPYSYYLNGALNTAGATNNTFDNLAPASYAIMVEDANGCTFTQTVTVDDNCTTPVCTLAATFVDQDITCFGGNNGSITVNATGGSGNYEYSIDGSTYQDAATFSGLSAGTYSIVIRDKADNACTIPISNITIAAPALALSATANPTNITCNSSDDGTISITSVTGGTAPYQYSIDGGNTFFITDTFINLAPGTYNPVVQDANGCSITLATVTLTEPAALFATIDSNNPSACTTMDGSLTVSSVSGGKAPYSYSLDGVSYQSGNTFTGLGDGTYNVFIKDANDCVIFQSKTLTSPSGITASAVSTPVTCNAGTDGTITVSVSGGSGNYEYSQDGTTYQASNTFANINAGNYTITVRDITSTCIATVNAVISQPAALNITLTTQANPSCNGSDGSISVSASGGTAPYTYAINGGSFGAVNTFANLSAGSYSIQVKDANGCTVTLPAITLTAPTALTVTVTAQNNITCNGATDGSFTVNVSGGTAPYEYSINGGAFATGTGTFSNLPAGTYSVQVKDSKGCVATVPDVTITEPALLTVSLTSKTDVTTCFGDATGNIIIAATGGITPYQYSLNGTIFVNSATFSSLTAGIYNNITVKDANGCTVVLPAVTITQPVALQAAISGTNPTGCTTTDGIVALSNLTGGSGNYEFSIDGTTFQASATFSNLANGAYTIIIRDKNNTGCTITRSVTLNGGSGLTATPVITNETACLANDGNVTINASGGIAPYQYFLGSSTTANATGNIFSNLAPGTYSVRVVSSDNCQFTVSNIQVNAATCTPACNLTARLISTNVLCNGQSNGAVELIQVTGGSGSYEFSIDNGSNYQDSPIFSNLTPGTYTITVRDKNNLTCTTSFAAPRVGTDFFVSGVIVVNQPPACSNLGGIEFNNVAGGTAPYTYSVDGVNFQSGSVFTNLISGTYQATIKDANKCQYSATVTITGATTVTATALQTAQISCNGASDAAITVTASGGTAPYQYAMNSGAFATGSGVFTNLVAGIYTISVKDASNCIFTLPTVTIIAPASITASISAQANPSCTANDGSITVIATGGIGTLMYSKDNGTTFVSGNTFTGLAVGSYTIVVKDANGCTITLPTVNLSLPVITATLTSVDPNSCSASNGSITVTNPAGGTAPYVYSLNGGAYQNSATFSGLASGSYTIAVRDAAGCEVVLTKSLTATGGITAVTITPAAETTCGANNGTITVSNITGATGPYEYYIDGVANPAGINANVFTGLAPKTYNIRIVAANGCIYTSTSTVNANCAPSCNLVARLISTPVLCNGSTDGTAEVIQVTGGSGSYEYSIDNGLNYQDSPVFGNLGSGVYTILVRDKNNKSCTASFVTPAITNRFLVSGVIVVKQPKSCNEKGSIEFTNVGGGVAAYSFSINGTTFLTNTLYPGLDAGTYQATIKDANNCTFTVPVVIENVPPIVATATMVAPVSCNGAGDGKIKVENISGGTGTYVYSIDGTTFSGSPEFANRQAGLHTIYVKDQNGSCVNSFQVNVTEPAKLVADLTMVQPGNCSAQDGELKLVVSAGGTAPFEYKLDNGNFQSSNIFTGLGGGSYTVTLRDAKGCTSTFTANLAVSNPISAQAIQVSPTSCSGKADGIAQINVTVGSGVYEFSKDGITYQASNTFTGLDAGNYVLYVKDKTTACIAFSSVTISGATQIRASIPSPINPTTCVATDGKIQINSVNGGTGPYQFSLDSLNNFQNGTFPFEFTGLANGAYKVYIKDSKGCFGIYAFNLASPNAVVVGTNVSITAASCTGAKDGKLDINPTGTNISGGQTPYEYSIDGTAYQTASLFTSLQAGTYMVRVKDASGCIYSYQYEITEPTGLAFEIHEISGAGCGETSGSVKVRNIQGGIAPYSFSLNNVDYQSDSLFIGLMAGTYKMYVKDASGQTVCENVKPFNVSGATPITFKVATENIGCEGGNKGKIIISDIVGGLSPENTVRRFSINGGTSFRDASGNEVVFDNLSPGIYNLVINYGKNFSCATTPKQVRIISSGIPFTIDTVAATCGSPNGSATAIIPGGGNYFYSIDSLNYFQTPKFENLKPGLYKMFVKESANDKCLNIMPFIIPGPDSLKYDLIKENCFDIRLTNIRGGVAPYKVSLDGGNTFIGGNLFANSYTAANLLTGEYNVVVVDSKGCTTFPTRVKIDNRIVAKVKATLSMPDEPTGEIRITDIRGGNAPYEVSIDGFTWGLVQDKSIPIDTVITTLPMGKYTVYIRDASGCVKEYETEIKESKFMIPNVFTPNGDGVNDTFFIRNLPAGTFVTISNRWGKVVYSSKDYQNDWNGGDAPDGVYYYSVNIAGSGQLTGWVQIWR</sequence>
<evidence type="ECO:0000313" key="3">
    <source>
        <dbReference type="Proteomes" id="UP000480178"/>
    </source>
</evidence>
<dbReference type="InterPro" id="IPR043504">
    <property type="entry name" value="Peptidase_S1_PA_chymotrypsin"/>
</dbReference>
<dbReference type="Proteomes" id="UP000480178">
    <property type="component" value="Chromosome"/>
</dbReference>
<dbReference type="InterPro" id="IPR026341">
    <property type="entry name" value="T9SS_type_B"/>
</dbReference>
<reference evidence="2 3" key="1">
    <citation type="submission" date="2020-01" db="EMBL/GenBank/DDBJ databases">
        <authorList>
            <person name="Kim M.K."/>
        </authorList>
    </citation>
    <scope>NUCLEOTIDE SEQUENCE [LARGE SCALE GENOMIC DNA]</scope>
    <source>
        <strain evidence="2 3">172606-1</strain>
    </source>
</reference>
<evidence type="ECO:0000256" key="1">
    <source>
        <dbReference type="SAM" id="SignalP"/>
    </source>
</evidence>
<dbReference type="Gene3D" id="2.40.10.10">
    <property type="entry name" value="Trypsin-like serine proteases"/>
    <property type="match status" value="1"/>
</dbReference>
<dbReference type="Pfam" id="PF13585">
    <property type="entry name" value="CHU_C"/>
    <property type="match status" value="1"/>
</dbReference>
<accession>A0A6C0GIX3</accession>
<proteinExistence type="predicted"/>
<organism evidence="2 3">
    <name type="scientific">Rhodocytophaga rosea</name>
    <dbReference type="NCBI Taxonomy" id="2704465"/>
    <lineage>
        <taxon>Bacteria</taxon>
        <taxon>Pseudomonadati</taxon>
        <taxon>Bacteroidota</taxon>
        <taxon>Cytophagia</taxon>
        <taxon>Cytophagales</taxon>
        <taxon>Rhodocytophagaceae</taxon>
        <taxon>Rhodocytophaga</taxon>
    </lineage>
</organism>
<dbReference type="InterPro" id="IPR025667">
    <property type="entry name" value="SprB_repeat"/>
</dbReference>
<dbReference type="Pfam" id="PF13573">
    <property type="entry name" value="SprB"/>
    <property type="match status" value="49"/>
</dbReference>
<dbReference type="NCBIfam" id="TIGR04131">
    <property type="entry name" value="Bac_Flav_CTERM"/>
    <property type="match status" value="1"/>
</dbReference>